<evidence type="ECO:0000313" key="8">
    <source>
        <dbReference type="Proteomes" id="UP000486847"/>
    </source>
</evidence>
<proteinExistence type="predicted"/>
<comment type="caution">
    <text evidence="7">The sequence shown here is derived from an EMBL/GenBank/DDBJ whole genome shotgun (WGS) entry which is preliminary data.</text>
</comment>
<evidence type="ECO:0000259" key="4">
    <source>
        <dbReference type="PROSITE" id="PS01124"/>
    </source>
</evidence>
<evidence type="ECO:0000256" key="1">
    <source>
        <dbReference type="ARBA" id="ARBA00023015"/>
    </source>
</evidence>
<evidence type="ECO:0000313" key="6">
    <source>
        <dbReference type="EMBL" id="MDA4180645.1"/>
    </source>
</evidence>
<dbReference type="RefSeq" id="WP_001550529.1">
    <property type="nucleotide sequence ID" value="NZ_AP021935.1"/>
</dbReference>
<dbReference type="Proteomes" id="UP001211064">
    <property type="component" value="Unassembled WGS sequence"/>
</dbReference>
<evidence type="ECO:0000313" key="7">
    <source>
        <dbReference type="EMBL" id="MTE92251.1"/>
    </source>
</evidence>
<dbReference type="PRINTS" id="PR00032">
    <property type="entry name" value="HTHARAC"/>
</dbReference>
<dbReference type="InterPro" id="IPR050959">
    <property type="entry name" value="MarA-like"/>
</dbReference>
<feature type="domain" description="HTH araC/xylS-type" evidence="4">
    <location>
        <begin position="7"/>
        <end position="105"/>
    </location>
</feature>
<dbReference type="InterPro" id="IPR018060">
    <property type="entry name" value="HTH_AraC"/>
</dbReference>
<dbReference type="PANTHER" id="PTHR47504:SF3">
    <property type="entry name" value="HTH-TYPE TRANSCRIPTIONAL REGULATOR YKGA-RELATED"/>
    <property type="match status" value="1"/>
</dbReference>
<dbReference type="InterPro" id="IPR020449">
    <property type="entry name" value="Tscrpt_reg_AraC-type_HTH"/>
</dbReference>
<reference evidence="5" key="2">
    <citation type="submission" date="2019-09" db="EMBL/GenBank/DDBJ databases">
        <authorList>
            <consortium name="NCBI Pathogen Detection Project"/>
        </authorList>
    </citation>
    <scope>NUCLEOTIDE SEQUENCE</scope>
    <source>
        <strain evidence="5">EC00618</strain>
    </source>
</reference>
<reference evidence="7 8" key="3">
    <citation type="submission" date="2019-10" db="EMBL/GenBank/DDBJ databases">
        <title>Comparative genomic analysis of antimicrobial resistant Escherichia coli of diverse origin.</title>
        <authorList>
            <person name="Ghatak S."/>
            <person name="Milton A.P."/>
            <person name="Rhetso K."/>
            <person name="Purkait D."/>
            <person name="Das S."/>
            <person name="Puro K.-U."/>
            <person name="Shakuntala I."/>
            <person name="Sen A."/>
            <person name="Sanjukta R."/>
            <person name="Priya G.B."/>
            <person name="Mawlong M."/>
            <person name="Lyngdoh V."/>
            <person name="Rynghang J."/>
            <person name="Mawphlang B.L."/>
        </authorList>
    </citation>
    <scope>NUCLEOTIDE SEQUENCE [LARGE SCALE GENOMIC DNA]</scope>
    <source>
        <strain evidence="7 8">SE161</strain>
    </source>
</reference>
<reference evidence="5" key="1">
    <citation type="journal article" date="2018" name="Genome Biol.">
        <title>SKESA: strategic k-mer extension for scrupulous assemblies.</title>
        <authorList>
            <person name="Souvorov A."/>
            <person name="Agarwala R."/>
            <person name="Lipman D.J."/>
        </authorList>
    </citation>
    <scope>NUCLEOTIDE SEQUENCE [LARGE SCALE GENOMIC DNA]</scope>
    <source>
        <strain evidence="5">EC00618</strain>
    </source>
</reference>
<name>A0A0V9LQ38_ECOLX</name>
<accession>A0A0V9LQ38</accession>
<evidence type="ECO:0000313" key="5">
    <source>
        <dbReference type="EMBL" id="HAJ0835803.1"/>
    </source>
</evidence>
<gene>
    <name evidence="7" type="ORF">F9B07_26390</name>
    <name evidence="5" type="ORF">HL563_19060</name>
    <name evidence="6" type="ORF">NY836_25410</name>
</gene>
<protein>
    <submittedName>
        <fullName evidence="6">AraC family transcriptional regulator</fullName>
    </submittedName>
    <submittedName>
        <fullName evidence="7">Helix-turn-helix transcriptional regulator</fullName>
    </submittedName>
</protein>
<sequence length="183" mass="21590">MLDNVCDYIVQWVEDNLDTGKNINDLIEDIGYSRKTVEVWFLNKYGVNIGEYLFKRRMSRASVLLKLTHLTITEIATLLHYSSSQNFARTFKRFSNKSPTEYRNSEAWDVTTLQHSFLYEFDIKNATRSTISSIFFHGVSYKINESFLYRNKTQDKKSLQYLIKNLLNEKNMIFWFASASLTQ</sequence>
<dbReference type="Proteomes" id="UP000486847">
    <property type="component" value="Unassembled WGS sequence"/>
</dbReference>
<dbReference type="SMART" id="SM00342">
    <property type="entry name" value="HTH_ARAC"/>
    <property type="match status" value="1"/>
</dbReference>
<dbReference type="InterPro" id="IPR009057">
    <property type="entry name" value="Homeodomain-like_sf"/>
</dbReference>
<dbReference type="Gene3D" id="1.10.10.60">
    <property type="entry name" value="Homeodomain-like"/>
    <property type="match status" value="1"/>
</dbReference>
<keyword evidence="2" id="KW-0238">DNA-binding</keyword>
<dbReference type="PANTHER" id="PTHR47504">
    <property type="entry name" value="RIGHT ORIGIN-BINDING PROTEIN"/>
    <property type="match status" value="1"/>
</dbReference>
<dbReference type="EMBL" id="WCEW01000063">
    <property type="protein sequence ID" value="MTE92251.1"/>
    <property type="molecule type" value="Genomic_DNA"/>
</dbReference>
<dbReference type="Pfam" id="PF12833">
    <property type="entry name" value="HTH_18"/>
    <property type="match status" value="1"/>
</dbReference>
<evidence type="ECO:0000256" key="3">
    <source>
        <dbReference type="ARBA" id="ARBA00023163"/>
    </source>
</evidence>
<dbReference type="EMBL" id="DABGYN010000030">
    <property type="protein sequence ID" value="HAJ0835803.1"/>
    <property type="molecule type" value="Genomic_DNA"/>
</dbReference>
<dbReference type="GO" id="GO:0043565">
    <property type="term" value="F:sequence-specific DNA binding"/>
    <property type="evidence" value="ECO:0007669"/>
    <property type="project" value="InterPro"/>
</dbReference>
<evidence type="ECO:0000256" key="2">
    <source>
        <dbReference type="ARBA" id="ARBA00023125"/>
    </source>
</evidence>
<dbReference type="PROSITE" id="PS01124">
    <property type="entry name" value="HTH_ARAC_FAMILY_2"/>
    <property type="match status" value="1"/>
</dbReference>
<dbReference type="EMBL" id="JANWOR010000704">
    <property type="protein sequence ID" value="MDA4180645.1"/>
    <property type="molecule type" value="Genomic_DNA"/>
</dbReference>
<dbReference type="AlphaFoldDB" id="A0A0V9LQ38"/>
<dbReference type="GO" id="GO:0003700">
    <property type="term" value="F:DNA-binding transcription factor activity"/>
    <property type="evidence" value="ECO:0007669"/>
    <property type="project" value="InterPro"/>
</dbReference>
<dbReference type="SUPFAM" id="SSF46689">
    <property type="entry name" value="Homeodomain-like"/>
    <property type="match status" value="1"/>
</dbReference>
<organism evidence="7 8">
    <name type="scientific">Escherichia coli</name>
    <dbReference type="NCBI Taxonomy" id="562"/>
    <lineage>
        <taxon>Bacteria</taxon>
        <taxon>Pseudomonadati</taxon>
        <taxon>Pseudomonadota</taxon>
        <taxon>Gammaproteobacteria</taxon>
        <taxon>Enterobacterales</taxon>
        <taxon>Enterobacteriaceae</taxon>
        <taxon>Escherichia</taxon>
    </lineage>
</organism>
<keyword evidence="3" id="KW-0804">Transcription</keyword>
<keyword evidence="1" id="KW-0805">Transcription regulation</keyword>
<reference evidence="6" key="4">
    <citation type="submission" date="2022-08" db="EMBL/GenBank/DDBJ databases">
        <title>Genome sequencing of human pathogens.</title>
        <authorList>
            <person name="Cao X."/>
        </authorList>
    </citation>
    <scope>NUCLEOTIDE SEQUENCE</scope>
    <source>
        <strain evidence="6">EC16126</strain>
    </source>
</reference>